<protein>
    <submittedName>
        <fullName evidence="2">Uncharacterized protein</fullName>
    </submittedName>
</protein>
<dbReference type="EMBL" id="ML769515">
    <property type="protein sequence ID" value="KAE9396309.1"/>
    <property type="molecule type" value="Genomic_DNA"/>
</dbReference>
<feature type="compositionally biased region" description="Basic and acidic residues" evidence="1">
    <location>
        <begin position="1"/>
        <end position="11"/>
    </location>
</feature>
<dbReference type="AlphaFoldDB" id="A0A6A4HD83"/>
<dbReference type="Proteomes" id="UP000799118">
    <property type="component" value="Unassembled WGS sequence"/>
</dbReference>
<feature type="region of interest" description="Disordered" evidence="1">
    <location>
        <begin position="1"/>
        <end position="39"/>
    </location>
</feature>
<proteinExistence type="predicted"/>
<gene>
    <name evidence="2" type="ORF">BT96DRAFT_941742</name>
</gene>
<organism evidence="2 3">
    <name type="scientific">Gymnopus androsaceus JB14</name>
    <dbReference type="NCBI Taxonomy" id="1447944"/>
    <lineage>
        <taxon>Eukaryota</taxon>
        <taxon>Fungi</taxon>
        <taxon>Dikarya</taxon>
        <taxon>Basidiomycota</taxon>
        <taxon>Agaricomycotina</taxon>
        <taxon>Agaricomycetes</taxon>
        <taxon>Agaricomycetidae</taxon>
        <taxon>Agaricales</taxon>
        <taxon>Marasmiineae</taxon>
        <taxon>Omphalotaceae</taxon>
        <taxon>Gymnopus</taxon>
    </lineage>
</organism>
<evidence type="ECO:0000313" key="3">
    <source>
        <dbReference type="Proteomes" id="UP000799118"/>
    </source>
</evidence>
<sequence length="300" mass="33127">MREGELVEKAACRQQKAQGGQQRPKRQAGSSLSNSQVAMSCSRAISPRLVPTPPVVLSGGAPLTSSIPPPKAPTPLPSAPTPILSPIPLLVPSAPSPMFSPLVGQSANPSDRWSPVPHWEWSPPWLLERPGLDGAAYRRAHVDIASGRDPAITDLQDAYGDSHRLDPSHPIRWEPLRGEILIQSLRRMGRPGSYWDFWSYREFFAKQPLITNQDIKLREAHITDSLSAVGMYLNSAEEGVGVLTLTDQNELQDESKEGTMEQVHEMEWKYEMLKEVEDTVSGGGGVEMEEGLQVWLDLQK</sequence>
<evidence type="ECO:0000313" key="2">
    <source>
        <dbReference type="EMBL" id="KAE9396309.1"/>
    </source>
</evidence>
<name>A0A6A4HD83_9AGAR</name>
<feature type="compositionally biased region" description="Polar residues" evidence="1">
    <location>
        <begin position="28"/>
        <end position="39"/>
    </location>
</feature>
<accession>A0A6A4HD83</accession>
<keyword evidence="3" id="KW-1185">Reference proteome</keyword>
<reference evidence="2" key="1">
    <citation type="journal article" date="2019" name="Environ. Microbiol.">
        <title>Fungal ecological strategies reflected in gene transcription - a case study of two litter decomposers.</title>
        <authorList>
            <person name="Barbi F."/>
            <person name="Kohler A."/>
            <person name="Barry K."/>
            <person name="Baskaran P."/>
            <person name="Daum C."/>
            <person name="Fauchery L."/>
            <person name="Ihrmark K."/>
            <person name="Kuo A."/>
            <person name="LaButti K."/>
            <person name="Lipzen A."/>
            <person name="Morin E."/>
            <person name="Grigoriev I.V."/>
            <person name="Henrissat B."/>
            <person name="Lindahl B."/>
            <person name="Martin F."/>
        </authorList>
    </citation>
    <scope>NUCLEOTIDE SEQUENCE</scope>
    <source>
        <strain evidence="2">JB14</strain>
    </source>
</reference>
<evidence type="ECO:0000256" key="1">
    <source>
        <dbReference type="SAM" id="MobiDB-lite"/>
    </source>
</evidence>